<dbReference type="Proteomes" id="UP000006882">
    <property type="component" value="Chromosome G4"/>
</dbReference>
<evidence type="ECO:0000313" key="3">
    <source>
        <dbReference type="Proteomes" id="UP000006882"/>
    </source>
</evidence>
<evidence type="ECO:0000313" key="2">
    <source>
        <dbReference type="EMBL" id="ONI13740.1"/>
    </source>
</evidence>
<feature type="compositionally biased region" description="Polar residues" evidence="1">
    <location>
        <begin position="7"/>
        <end position="23"/>
    </location>
</feature>
<dbReference type="Gramene" id="ONI13740">
    <property type="protein sequence ID" value="ONI13740"/>
    <property type="gene ID" value="PRUPE_4G242500"/>
</dbReference>
<protein>
    <submittedName>
        <fullName evidence="2">Uncharacterized protein</fullName>
    </submittedName>
</protein>
<gene>
    <name evidence="2" type="ORF">PRUPE_4G242500</name>
</gene>
<dbReference type="HOGENOM" id="CLU_2798743_0_0_1"/>
<sequence length="68" mass="7224">MGEEDTVTNGTETVANGTSQSGKTSEDVTDKKGKENVGVKEMDVDKKGDKKAEVEKMDEDLEANGCKG</sequence>
<dbReference type="EMBL" id="CM007654">
    <property type="protein sequence ID" value="ONI13740.1"/>
    <property type="molecule type" value="Genomic_DNA"/>
</dbReference>
<organism evidence="2 3">
    <name type="scientific">Prunus persica</name>
    <name type="common">Peach</name>
    <name type="synonym">Amygdalus persica</name>
    <dbReference type="NCBI Taxonomy" id="3760"/>
    <lineage>
        <taxon>Eukaryota</taxon>
        <taxon>Viridiplantae</taxon>
        <taxon>Streptophyta</taxon>
        <taxon>Embryophyta</taxon>
        <taxon>Tracheophyta</taxon>
        <taxon>Spermatophyta</taxon>
        <taxon>Magnoliopsida</taxon>
        <taxon>eudicotyledons</taxon>
        <taxon>Gunneridae</taxon>
        <taxon>Pentapetalae</taxon>
        <taxon>rosids</taxon>
        <taxon>fabids</taxon>
        <taxon>Rosales</taxon>
        <taxon>Rosaceae</taxon>
        <taxon>Amygdaloideae</taxon>
        <taxon>Amygdaleae</taxon>
        <taxon>Prunus</taxon>
    </lineage>
</organism>
<name>M5XA19_PRUPE</name>
<reference evidence="2 3" key="1">
    <citation type="journal article" date="2013" name="Nat. Genet.">
        <title>The high-quality draft genome of peach (Prunus persica) identifies unique patterns of genetic diversity, domestication and genome evolution.</title>
        <authorList>
            <consortium name="International Peach Genome Initiative"/>
            <person name="Verde I."/>
            <person name="Abbott A.G."/>
            <person name="Scalabrin S."/>
            <person name="Jung S."/>
            <person name="Shu S."/>
            <person name="Marroni F."/>
            <person name="Zhebentyayeva T."/>
            <person name="Dettori M.T."/>
            <person name="Grimwood J."/>
            <person name="Cattonaro F."/>
            <person name="Zuccolo A."/>
            <person name="Rossini L."/>
            <person name="Jenkins J."/>
            <person name="Vendramin E."/>
            <person name="Meisel L.A."/>
            <person name="Decroocq V."/>
            <person name="Sosinski B."/>
            <person name="Prochnik S."/>
            <person name="Mitros T."/>
            <person name="Policriti A."/>
            <person name="Cipriani G."/>
            <person name="Dondini L."/>
            <person name="Ficklin S."/>
            <person name="Goodstein D.M."/>
            <person name="Xuan P."/>
            <person name="Del Fabbro C."/>
            <person name="Aramini V."/>
            <person name="Copetti D."/>
            <person name="Gonzalez S."/>
            <person name="Horner D.S."/>
            <person name="Falchi R."/>
            <person name="Lucas S."/>
            <person name="Mica E."/>
            <person name="Maldonado J."/>
            <person name="Lazzari B."/>
            <person name="Bielenberg D."/>
            <person name="Pirona R."/>
            <person name="Miculan M."/>
            <person name="Barakat A."/>
            <person name="Testolin R."/>
            <person name="Stella A."/>
            <person name="Tartarini S."/>
            <person name="Tonutti P."/>
            <person name="Arus P."/>
            <person name="Orellana A."/>
            <person name="Wells C."/>
            <person name="Main D."/>
            <person name="Vizzotto G."/>
            <person name="Silva H."/>
            <person name="Salamini F."/>
            <person name="Schmutz J."/>
            <person name="Morgante M."/>
            <person name="Rokhsar D.S."/>
        </authorList>
    </citation>
    <scope>NUCLEOTIDE SEQUENCE [LARGE SCALE GENOMIC DNA]</scope>
    <source>
        <strain evidence="3">cv. Nemared</strain>
    </source>
</reference>
<keyword evidence="3" id="KW-1185">Reference proteome</keyword>
<evidence type="ECO:0000256" key="1">
    <source>
        <dbReference type="SAM" id="MobiDB-lite"/>
    </source>
</evidence>
<accession>M5XA19</accession>
<dbReference type="AlphaFoldDB" id="M5XA19"/>
<feature type="region of interest" description="Disordered" evidence="1">
    <location>
        <begin position="1"/>
        <end position="68"/>
    </location>
</feature>
<proteinExistence type="predicted"/>
<dbReference type="STRING" id="3760.M5XA19"/>
<feature type="compositionally biased region" description="Basic and acidic residues" evidence="1">
    <location>
        <begin position="24"/>
        <end position="55"/>
    </location>
</feature>